<name>A0AAN8NZS1_POLSC</name>
<dbReference type="Proteomes" id="UP001372834">
    <property type="component" value="Unassembled WGS sequence"/>
</dbReference>
<dbReference type="EMBL" id="JAWJWE010000043">
    <property type="protein sequence ID" value="KAK6617720.1"/>
    <property type="molecule type" value="Genomic_DNA"/>
</dbReference>
<evidence type="ECO:0000313" key="1">
    <source>
        <dbReference type="EMBL" id="KAK6617720.1"/>
    </source>
</evidence>
<organism evidence="1 2">
    <name type="scientific">Polyplax serrata</name>
    <name type="common">Common mouse louse</name>
    <dbReference type="NCBI Taxonomy" id="468196"/>
    <lineage>
        <taxon>Eukaryota</taxon>
        <taxon>Metazoa</taxon>
        <taxon>Ecdysozoa</taxon>
        <taxon>Arthropoda</taxon>
        <taxon>Hexapoda</taxon>
        <taxon>Insecta</taxon>
        <taxon>Pterygota</taxon>
        <taxon>Neoptera</taxon>
        <taxon>Paraneoptera</taxon>
        <taxon>Psocodea</taxon>
        <taxon>Troctomorpha</taxon>
        <taxon>Phthiraptera</taxon>
        <taxon>Anoplura</taxon>
        <taxon>Polyplacidae</taxon>
        <taxon>Polyplax</taxon>
    </lineage>
</organism>
<evidence type="ECO:0000313" key="2">
    <source>
        <dbReference type="Proteomes" id="UP001372834"/>
    </source>
</evidence>
<sequence>MKKKKFHRFGYQNRFGPKNRLMMLRAEPSGQGGNDCKITLQHALPVETNSFLSDTTVLLVFTGTSPPTLPKSRDHRANTAVPVRWVAHRTSPVGRCRKMNRPVAAQLK</sequence>
<reference evidence="1 2" key="1">
    <citation type="submission" date="2023-10" db="EMBL/GenBank/DDBJ databases">
        <title>Genomes of two closely related lineages of the louse Polyplax serrata with different host specificities.</title>
        <authorList>
            <person name="Martinu J."/>
            <person name="Tarabai H."/>
            <person name="Stefka J."/>
            <person name="Hypsa V."/>
        </authorList>
    </citation>
    <scope>NUCLEOTIDE SEQUENCE [LARGE SCALE GENOMIC DNA]</scope>
    <source>
        <strain evidence="1">HR10_N</strain>
    </source>
</reference>
<dbReference type="AlphaFoldDB" id="A0AAN8NZS1"/>
<comment type="caution">
    <text evidence="1">The sequence shown here is derived from an EMBL/GenBank/DDBJ whole genome shotgun (WGS) entry which is preliminary data.</text>
</comment>
<accession>A0AAN8NZS1</accession>
<protein>
    <submittedName>
        <fullName evidence="1">Uncharacterized protein</fullName>
    </submittedName>
</protein>
<gene>
    <name evidence="1" type="ORF">RUM43_013948</name>
</gene>
<proteinExistence type="predicted"/>